<comment type="caution">
    <text evidence="4">The sequence shown here is derived from an EMBL/GenBank/DDBJ whole genome shotgun (WGS) entry which is preliminary data.</text>
</comment>
<dbReference type="AlphaFoldDB" id="A0A6B1DSA0"/>
<dbReference type="SUPFAM" id="SSF89733">
    <property type="entry name" value="L-sulfolactate dehydrogenase-like"/>
    <property type="match status" value="1"/>
</dbReference>
<feature type="compositionally biased region" description="Basic residues" evidence="3">
    <location>
        <begin position="101"/>
        <end position="115"/>
    </location>
</feature>
<organism evidence="4">
    <name type="scientific">Caldilineaceae bacterium SB0662_bin_9</name>
    <dbReference type="NCBI Taxonomy" id="2605258"/>
    <lineage>
        <taxon>Bacteria</taxon>
        <taxon>Bacillati</taxon>
        <taxon>Chloroflexota</taxon>
        <taxon>Caldilineae</taxon>
        <taxon>Caldilineales</taxon>
        <taxon>Caldilineaceae</taxon>
    </lineage>
</organism>
<keyword evidence="2" id="KW-0560">Oxidoreductase</keyword>
<evidence type="ECO:0000256" key="3">
    <source>
        <dbReference type="SAM" id="MobiDB-lite"/>
    </source>
</evidence>
<dbReference type="InterPro" id="IPR043143">
    <property type="entry name" value="Mal/L-sulf/L-lact_DH-like_NADP"/>
</dbReference>
<evidence type="ECO:0000313" key="4">
    <source>
        <dbReference type="EMBL" id="MYD90610.1"/>
    </source>
</evidence>
<dbReference type="PANTHER" id="PTHR11091:SF0">
    <property type="entry name" value="MALATE DEHYDROGENASE"/>
    <property type="match status" value="1"/>
</dbReference>
<reference evidence="4" key="1">
    <citation type="submission" date="2019-09" db="EMBL/GenBank/DDBJ databases">
        <title>Characterisation of the sponge microbiome using genome-centric metagenomics.</title>
        <authorList>
            <person name="Engelberts J.P."/>
            <person name="Robbins S.J."/>
            <person name="De Goeij J.M."/>
            <person name="Aranda M."/>
            <person name="Bell S.C."/>
            <person name="Webster N.S."/>
        </authorList>
    </citation>
    <scope>NUCLEOTIDE SEQUENCE</scope>
    <source>
        <strain evidence="4">SB0662_bin_9</strain>
    </source>
</reference>
<dbReference type="Pfam" id="PF02615">
    <property type="entry name" value="Ldh_2"/>
    <property type="match status" value="1"/>
</dbReference>
<dbReference type="Gene3D" id="3.30.1370.60">
    <property type="entry name" value="Hypothetical oxidoreductase yiak, domain 2"/>
    <property type="match status" value="1"/>
</dbReference>
<evidence type="ECO:0000256" key="1">
    <source>
        <dbReference type="ARBA" id="ARBA00006056"/>
    </source>
</evidence>
<dbReference type="GO" id="GO:0016491">
    <property type="term" value="F:oxidoreductase activity"/>
    <property type="evidence" value="ECO:0007669"/>
    <property type="project" value="UniProtKB-KW"/>
</dbReference>
<feature type="region of interest" description="Disordered" evidence="3">
    <location>
        <begin position="98"/>
        <end position="125"/>
    </location>
</feature>
<gene>
    <name evidence="4" type="ORF">F4Y08_09790</name>
</gene>
<accession>A0A6B1DSA0</accession>
<dbReference type="Gene3D" id="1.10.1530.10">
    <property type="match status" value="1"/>
</dbReference>
<name>A0A6B1DSA0_9CHLR</name>
<dbReference type="InterPro" id="IPR003767">
    <property type="entry name" value="Malate/L-lactate_DH-like"/>
</dbReference>
<sequence>MRPVTVRCGELRQSGRHRGAGGRVRTLQLFPAGTLHVGHDLHVRRQPGLRHGSAPPLPGQHCALGLCVGLPQHDPRRCRYGSAHFRCRLLPEPDALGRSRGPCRRRHGGTARRGRFGPTDAGRGTTWDGSVVTRRFAPTRLAAFVQGILEAAGTPADLAAIVADTLVDADLKGVESHGVLRVPHYLELMAEGYIKSAGRSTVAREAPTWVLVDGQQGFGHCALLNLCERVAAKAERAGVAFGGLTNTTHTGRIGWFAEKIAGRGLAIQITGGGAHRLPEHTSVAPYGGRERILSTNPITLGWPGGRFGSIVADFSTSATAEGKVRFHRERGESLPPGWTLDRDGVPSTDPEALYAGGSILPMGAHKGYGLALFNEYLGGIMLGPTYEANWTVTILDPTAFGEPQAQLQDAETLLQRIKDSPAAQGHREVLLPGELEEMVARERTHTGIPVADAIWDRITEAAAKLDIPPLDEA</sequence>
<protein>
    <submittedName>
        <fullName evidence="4">Ldh family oxidoreductase</fullName>
    </submittedName>
</protein>
<evidence type="ECO:0000256" key="2">
    <source>
        <dbReference type="ARBA" id="ARBA00023002"/>
    </source>
</evidence>
<proteinExistence type="inferred from homology"/>
<dbReference type="EMBL" id="VXPY01000069">
    <property type="protein sequence ID" value="MYD90610.1"/>
    <property type="molecule type" value="Genomic_DNA"/>
</dbReference>
<comment type="similarity">
    <text evidence="1">Belongs to the LDH2/MDH2 oxidoreductase family.</text>
</comment>
<dbReference type="PANTHER" id="PTHR11091">
    <property type="entry name" value="OXIDOREDUCTASE-RELATED"/>
    <property type="match status" value="1"/>
</dbReference>
<dbReference type="InterPro" id="IPR043144">
    <property type="entry name" value="Mal/L-sulf/L-lact_DH-like_ah"/>
</dbReference>
<dbReference type="InterPro" id="IPR036111">
    <property type="entry name" value="Mal/L-sulfo/L-lacto_DH-like_sf"/>
</dbReference>